<evidence type="ECO:0000313" key="2">
    <source>
        <dbReference type="EMBL" id="KYN09773.1"/>
    </source>
</evidence>
<feature type="domain" description="Phospholipase A2-like" evidence="1">
    <location>
        <begin position="341"/>
        <end position="401"/>
    </location>
</feature>
<protein>
    <recommendedName>
        <fullName evidence="1">Phospholipase A2-like domain-containing protein</fullName>
    </recommendedName>
</protein>
<dbReference type="EMBL" id="KQ981076">
    <property type="protein sequence ID" value="KYN09773.1"/>
    <property type="molecule type" value="Genomic_DNA"/>
</dbReference>
<dbReference type="AlphaFoldDB" id="A0A151ISG9"/>
<dbReference type="Proteomes" id="UP000078492">
    <property type="component" value="Unassembled WGS sequence"/>
</dbReference>
<proteinExistence type="predicted"/>
<dbReference type="GO" id="GO:0004623">
    <property type="term" value="F:phospholipase A2 activity"/>
    <property type="evidence" value="ECO:0007669"/>
    <property type="project" value="InterPro"/>
</dbReference>
<accession>A0A151ISG9</accession>
<dbReference type="InterPro" id="IPR013607">
    <property type="entry name" value="Phospholipase_A2-like"/>
</dbReference>
<name>A0A151ISG9_9HYME</name>
<dbReference type="Pfam" id="PF08398">
    <property type="entry name" value="Phospholip_A2_4"/>
    <property type="match status" value="1"/>
</dbReference>
<reference evidence="2 3" key="1">
    <citation type="submission" date="2015-09" db="EMBL/GenBank/DDBJ databases">
        <title>Trachymyrmex cornetzi WGS genome.</title>
        <authorList>
            <person name="Nygaard S."/>
            <person name="Hu H."/>
            <person name="Boomsma J."/>
            <person name="Zhang G."/>
        </authorList>
    </citation>
    <scope>NUCLEOTIDE SEQUENCE [LARGE SCALE GENOMIC DNA]</scope>
    <source>
        <strain evidence="2">Tcor2-1</strain>
        <tissue evidence="2">Whole body</tissue>
    </source>
</reference>
<gene>
    <name evidence="2" type="ORF">ALC57_18107</name>
</gene>
<evidence type="ECO:0000259" key="1">
    <source>
        <dbReference type="Pfam" id="PF08398"/>
    </source>
</evidence>
<dbReference type="GO" id="GO:0006644">
    <property type="term" value="P:phospholipid metabolic process"/>
    <property type="evidence" value="ECO:0007669"/>
    <property type="project" value="InterPro"/>
</dbReference>
<dbReference type="InterPro" id="IPR036444">
    <property type="entry name" value="PLipase_A2_dom_sf"/>
</dbReference>
<organism evidence="2 3">
    <name type="scientific">Trachymyrmex cornetzi</name>
    <dbReference type="NCBI Taxonomy" id="471704"/>
    <lineage>
        <taxon>Eukaryota</taxon>
        <taxon>Metazoa</taxon>
        <taxon>Ecdysozoa</taxon>
        <taxon>Arthropoda</taxon>
        <taxon>Hexapoda</taxon>
        <taxon>Insecta</taxon>
        <taxon>Pterygota</taxon>
        <taxon>Neoptera</taxon>
        <taxon>Endopterygota</taxon>
        <taxon>Hymenoptera</taxon>
        <taxon>Apocrita</taxon>
        <taxon>Aculeata</taxon>
        <taxon>Formicoidea</taxon>
        <taxon>Formicidae</taxon>
        <taxon>Myrmicinae</taxon>
        <taxon>Trachymyrmex</taxon>
    </lineage>
</organism>
<dbReference type="GO" id="GO:0005198">
    <property type="term" value="F:structural molecule activity"/>
    <property type="evidence" value="ECO:0007669"/>
    <property type="project" value="InterPro"/>
</dbReference>
<evidence type="ECO:0000313" key="3">
    <source>
        <dbReference type="Proteomes" id="UP000078492"/>
    </source>
</evidence>
<dbReference type="Gene3D" id="1.20.90.10">
    <property type="entry name" value="Phospholipase A2 domain"/>
    <property type="match status" value="1"/>
</dbReference>
<dbReference type="GO" id="GO:0050482">
    <property type="term" value="P:arachidonate secretion"/>
    <property type="evidence" value="ECO:0007669"/>
    <property type="project" value="InterPro"/>
</dbReference>
<keyword evidence="3" id="KW-1185">Reference proteome</keyword>
<sequence>MEHRAVRLLRRRYNLTNTGYKYLEIGINVGPPSYVEIALGDNRGHELWLSFETWKGLYEQRCNIYKMLRNEHKDNFISVGPLTVRVCTMNDVTLVRLDSSSVRITMTETTLRRMFAVREKKIFGTKMRQYEPPSKKLNFVTPDDIIAEEHEEEEEEVISLAEGSINLDEDGVLDEVDSLVEDEVEVEVGDPPGEADDFLGEEENIEFDEDNVSPEECHEFVMELGDLWGDEFLNFLHFLASQQEEVIYIFSIYRDNFILEILYNSLTDRIDLFSIAISFIALMYEYLVWEQKCDECLDFLREEYRKSERCQISTGVINSSIARIAQLEGLLNRTINALPFELHIPGYQFCGPGTHLAKRLTRGDRGVNPLDVACCKHDIAYSQNNNLTDRHIADRILTEKARQRITASDSTLGEKTAATAIWVAMKTKTKLGMGMRKRKKIKRNRTLPVAKRGGFLPIIPMLGAFGSLISGAASVATTVNDRKKGRGLYLAPYKCGSGIKKKTKKKA</sequence>